<dbReference type="GO" id="GO:0004673">
    <property type="term" value="F:protein histidine kinase activity"/>
    <property type="evidence" value="ECO:0007669"/>
    <property type="project" value="UniProtKB-EC"/>
</dbReference>
<dbReference type="PANTHER" id="PTHR41523">
    <property type="entry name" value="TWO-COMPONENT SYSTEM SENSOR PROTEIN"/>
    <property type="match status" value="1"/>
</dbReference>
<evidence type="ECO:0000256" key="4">
    <source>
        <dbReference type="ARBA" id="ARBA00022679"/>
    </source>
</evidence>
<dbReference type="EC" id="2.7.13.3" evidence="2"/>
<accession>A0A0M6YDN0</accession>
<organism evidence="9 10">
    <name type="scientific">Jannaschia donghaensis</name>
    <dbReference type="NCBI Taxonomy" id="420998"/>
    <lineage>
        <taxon>Bacteria</taxon>
        <taxon>Pseudomonadati</taxon>
        <taxon>Pseudomonadota</taxon>
        <taxon>Alphaproteobacteria</taxon>
        <taxon>Rhodobacterales</taxon>
        <taxon>Roseobacteraceae</taxon>
        <taxon>Jannaschia</taxon>
    </lineage>
</organism>
<evidence type="ECO:0000313" key="10">
    <source>
        <dbReference type="Proteomes" id="UP000049222"/>
    </source>
</evidence>
<evidence type="ECO:0000256" key="2">
    <source>
        <dbReference type="ARBA" id="ARBA00012438"/>
    </source>
</evidence>
<reference evidence="9 10" key="1">
    <citation type="submission" date="2015-07" db="EMBL/GenBank/DDBJ databases">
        <authorList>
            <person name="Noorani M."/>
        </authorList>
    </citation>
    <scope>NUCLEOTIDE SEQUENCE [LARGE SCALE GENOMIC DNA]</scope>
    <source>
        <strain evidence="9 10">CECT 7802</strain>
    </source>
</reference>
<dbReference type="EMBL" id="CXSU01000004">
    <property type="protein sequence ID" value="CTQ48090.1"/>
    <property type="molecule type" value="Genomic_DNA"/>
</dbReference>
<dbReference type="InterPro" id="IPR011495">
    <property type="entry name" value="Sig_transdc_His_kin_sub2_dim/P"/>
</dbReference>
<dbReference type="InterPro" id="IPR036890">
    <property type="entry name" value="HATPase_C_sf"/>
</dbReference>
<keyword evidence="6 9" id="KW-0418">Kinase</keyword>
<gene>
    <name evidence="9" type="primary">pdtaS_1</name>
    <name evidence="9" type="ORF">JDO7802_00091</name>
</gene>
<evidence type="ECO:0000259" key="8">
    <source>
        <dbReference type="Pfam" id="PF07568"/>
    </source>
</evidence>
<evidence type="ECO:0000256" key="6">
    <source>
        <dbReference type="ARBA" id="ARBA00022777"/>
    </source>
</evidence>
<name>A0A0M6YDN0_9RHOB</name>
<dbReference type="STRING" id="420998.JDO7802_00091"/>
<keyword evidence="4 9" id="KW-0808">Transferase</keyword>
<comment type="catalytic activity">
    <reaction evidence="1">
        <text>ATP + protein L-histidine = ADP + protein N-phospho-L-histidine.</text>
        <dbReference type="EC" id="2.7.13.3"/>
    </reaction>
</comment>
<sequence length="566" mass="61565">MAAFLSVALLPIGLVAVMQTQELAEQSQSNAELALSALTEQAAAQERRTLARARGVGAAVAALIPDLRDDTDRCVAVLQDVLERTNNYSLIAFLPTSGLMTCSSSATSFDFSQFPTFADSMADPRPRVTVNTSGPVSGTSVIIVSMPVHDGPPESGTFLGYVTLSIPHLALDVMGWSEVDDAMVDLITFNEAGNVLTAGNGRLTADEHLPRDTDLSDLPDQGRTTFAAPDRMGIDRIYTVATIEPDQVYALGVWDRGRSLTRRSGGDIITSLFPALMWLAGLLVALVAVHRLVTQPLQVLGRQMALFTTARRLPVEDADNDPPTEIRRIQNAFHRMTEALIRDEASLENSVHEKSVLVKEIHHRVKNNLQLISSIINMQIREATSPEAKSALRQTQDRVLSMATIHRDLYQTNETGLVDVGHLISEVVGKTMEITPEMSDIDLRLDLDDVWLYPDQAVPMSLLASEAVINALKHMPTAQEAKRPRYLSIALSRAKDRLCIFHAENVAPDGPDAPDPARQSRGMGRKLIQAFATQLGGKVETRQADGAFALTVTFSASEFAPAPGTF</sequence>
<keyword evidence="10" id="KW-1185">Reference proteome</keyword>
<feature type="domain" description="Signal transduction histidine kinase subgroup 2 dimerisation and phosphoacceptor" evidence="8">
    <location>
        <begin position="360"/>
        <end position="433"/>
    </location>
</feature>
<dbReference type="Gene3D" id="3.30.450.20">
    <property type="entry name" value="PAS domain"/>
    <property type="match status" value="2"/>
</dbReference>
<evidence type="ECO:0000256" key="5">
    <source>
        <dbReference type="ARBA" id="ARBA00022741"/>
    </source>
</evidence>
<evidence type="ECO:0000256" key="1">
    <source>
        <dbReference type="ARBA" id="ARBA00000085"/>
    </source>
</evidence>
<evidence type="ECO:0000256" key="3">
    <source>
        <dbReference type="ARBA" id="ARBA00022553"/>
    </source>
</evidence>
<dbReference type="AlphaFoldDB" id="A0A0M6YDN0"/>
<protein>
    <recommendedName>
        <fullName evidence="2">histidine kinase</fullName>
        <ecNumber evidence="2">2.7.13.3</ecNumber>
    </recommendedName>
</protein>
<keyword evidence="3" id="KW-0597">Phosphoprotein</keyword>
<evidence type="ECO:0000256" key="7">
    <source>
        <dbReference type="ARBA" id="ARBA00022840"/>
    </source>
</evidence>
<proteinExistence type="predicted"/>
<evidence type="ECO:0000313" key="9">
    <source>
        <dbReference type="EMBL" id="CTQ48090.1"/>
    </source>
</evidence>
<dbReference type="RefSeq" id="WP_055081739.1">
    <property type="nucleotide sequence ID" value="NZ_CXSU01000004.1"/>
</dbReference>
<dbReference type="Proteomes" id="UP000049222">
    <property type="component" value="Unassembled WGS sequence"/>
</dbReference>
<dbReference type="Pfam" id="PF07568">
    <property type="entry name" value="HisKA_2"/>
    <property type="match status" value="1"/>
</dbReference>
<dbReference type="PANTHER" id="PTHR41523:SF8">
    <property type="entry name" value="ETHYLENE RESPONSE SENSOR PROTEIN"/>
    <property type="match status" value="1"/>
</dbReference>
<keyword evidence="7" id="KW-0067">ATP-binding</keyword>
<keyword evidence="5" id="KW-0547">Nucleotide-binding</keyword>
<dbReference type="Gene3D" id="3.30.565.10">
    <property type="entry name" value="Histidine kinase-like ATPase, C-terminal domain"/>
    <property type="match status" value="1"/>
</dbReference>
<dbReference type="GO" id="GO:0005524">
    <property type="term" value="F:ATP binding"/>
    <property type="evidence" value="ECO:0007669"/>
    <property type="project" value="UniProtKB-KW"/>
</dbReference>